<dbReference type="AlphaFoldDB" id="A0A830I1N6"/>
<dbReference type="EMBL" id="BNJQ01000032">
    <property type="protein sequence ID" value="GHP11067.1"/>
    <property type="molecule type" value="Genomic_DNA"/>
</dbReference>
<evidence type="ECO:0000259" key="4">
    <source>
        <dbReference type="Pfam" id="PF01883"/>
    </source>
</evidence>
<evidence type="ECO:0000313" key="6">
    <source>
        <dbReference type="Proteomes" id="UP000660262"/>
    </source>
</evidence>
<dbReference type="Pfam" id="PF01883">
    <property type="entry name" value="FeS_assembly_P"/>
    <property type="match status" value="1"/>
</dbReference>
<dbReference type="InterPro" id="IPR034904">
    <property type="entry name" value="FSCA_dom_sf"/>
</dbReference>
<dbReference type="Gene3D" id="6.10.250.1280">
    <property type="match status" value="1"/>
</dbReference>
<dbReference type="InterPro" id="IPR002744">
    <property type="entry name" value="MIP18-like"/>
</dbReference>
<comment type="similarity">
    <text evidence="1">Belongs to the MIP18 family.</text>
</comment>
<feature type="region of interest" description="Disordered" evidence="3">
    <location>
        <begin position="1"/>
        <end position="34"/>
    </location>
</feature>
<evidence type="ECO:0000313" key="5">
    <source>
        <dbReference type="EMBL" id="GHP11067.1"/>
    </source>
</evidence>
<reference evidence="5" key="1">
    <citation type="submission" date="2020-10" db="EMBL/GenBank/DDBJ databases">
        <title>Unveiling of a novel bifunctional photoreceptor, Dualchrome1, isolated from a cosmopolitan green alga.</title>
        <authorList>
            <person name="Suzuki S."/>
            <person name="Kawachi M."/>
        </authorList>
    </citation>
    <scope>NUCLEOTIDE SEQUENCE</scope>
    <source>
        <strain evidence="5">NIES 2893</strain>
    </source>
</reference>
<accession>A0A830I1N6</accession>
<gene>
    <name evidence="5" type="ORF">PPROV_000979700</name>
</gene>
<evidence type="ECO:0000256" key="3">
    <source>
        <dbReference type="SAM" id="MobiDB-lite"/>
    </source>
</evidence>
<feature type="domain" description="MIP18 family-like" evidence="4">
    <location>
        <begin position="38"/>
        <end position="109"/>
    </location>
</feature>
<dbReference type="InterPro" id="IPR039796">
    <property type="entry name" value="MIP18"/>
</dbReference>
<proteinExistence type="inferred from homology"/>
<protein>
    <recommendedName>
        <fullName evidence="4">MIP18 family-like domain-containing protein</fullName>
    </recommendedName>
</protein>
<evidence type="ECO:0000256" key="2">
    <source>
        <dbReference type="ARBA" id="ARBA00022829"/>
    </source>
</evidence>
<dbReference type="FunFam" id="3.30.300.130:FF:000005">
    <property type="entry name" value="Mitotic spindle-associated mmxd complex subunit"/>
    <property type="match status" value="1"/>
</dbReference>
<dbReference type="PANTHER" id="PTHR12377">
    <property type="entry name" value="CYTOSOLIC IRON-SULFUR ASSEMBLY COMPONENT 2B-RELATED"/>
    <property type="match status" value="1"/>
</dbReference>
<comment type="caution">
    <text evidence="5">The sequence shown here is derived from an EMBL/GenBank/DDBJ whole genome shotgun (WGS) entry which is preliminary data.</text>
</comment>
<dbReference type="GO" id="GO:0007059">
    <property type="term" value="P:chromosome segregation"/>
    <property type="evidence" value="ECO:0007669"/>
    <property type="project" value="UniProtKB-KW"/>
</dbReference>
<dbReference type="PANTHER" id="PTHR12377:SF0">
    <property type="entry name" value="CYTOSOLIC IRON-SULFUR ASSEMBLY COMPONENT 2B"/>
    <property type="match status" value="1"/>
</dbReference>
<keyword evidence="2" id="KW-0159">Chromosome partition</keyword>
<sequence>MAQTRHLDNPSPVLIALPARPPRSGLDSPGSQEGWSSADVFELLRTIVDPEHPHTLEELGVVKEDDIVVTDVSSTRKHSVNVHFTPTVPHCSMATLIGLCIRVRLLREMPSTFKLDVAVAAGTHASEMAINKQLADKERVAAALENPGMMEMVEACLVEPT</sequence>
<organism evidence="5 6">
    <name type="scientific">Pycnococcus provasolii</name>
    <dbReference type="NCBI Taxonomy" id="41880"/>
    <lineage>
        <taxon>Eukaryota</taxon>
        <taxon>Viridiplantae</taxon>
        <taxon>Chlorophyta</taxon>
        <taxon>Pseudoscourfieldiophyceae</taxon>
        <taxon>Pseudoscourfieldiales</taxon>
        <taxon>Pycnococcaceae</taxon>
        <taxon>Pycnococcus</taxon>
    </lineage>
</organism>
<dbReference type="OrthoDB" id="2746at2759"/>
<dbReference type="GO" id="GO:0097361">
    <property type="term" value="C:cytosolic [4Fe-4S] assembly targeting complex"/>
    <property type="evidence" value="ECO:0007669"/>
    <property type="project" value="TreeGrafter"/>
</dbReference>
<keyword evidence="6" id="KW-1185">Reference proteome</keyword>
<dbReference type="SUPFAM" id="SSF117916">
    <property type="entry name" value="Fe-S cluster assembly (FSCA) domain-like"/>
    <property type="match status" value="1"/>
</dbReference>
<dbReference type="Gene3D" id="3.30.300.130">
    <property type="entry name" value="Fe-S cluster assembly (FSCA)"/>
    <property type="match status" value="1"/>
</dbReference>
<dbReference type="GO" id="GO:0051604">
    <property type="term" value="P:protein maturation"/>
    <property type="evidence" value="ECO:0007669"/>
    <property type="project" value="InterPro"/>
</dbReference>
<dbReference type="Proteomes" id="UP000660262">
    <property type="component" value="Unassembled WGS sequence"/>
</dbReference>
<evidence type="ECO:0000256" key="1">
    <source>
        <dbReference type="ARBA" id="ARBA00010381"/>
    </source>
</evidence>
<name>A0A830I1N6_9CHLO</name>